<name>A0A3L6ETD6_MAIZE</name>
<evidence type="ECO:0000313" key="3">
    <source>
        <dbReference type="Proteomes" id="UP000251960"/>
    </source>
</evidence>
<sequence length="125" mass="14774">MLNHYLQGNSIYAEIPSDIVDEQNPLINVNKVYIIRRFRVIYAKSSYKVVDAPFMICFTKFTIIELCREPPTTFPQYVYRLTPYNEIDPFGPKAKTFHGMFLQLCFYTSTHSLHFTIFLIFTEKL</sequence>
<dbReference type="InterPro" id="IPR003871">
    <property type="entry name" value="RFA1B/D_OB_1st"/>
</dbReference>
<dbReference type="AlphaFoldDB" id="A0A3L6ETD6"/>
<protein>
    <recommendedName>
        <fullName evidence="1">Replication protein A 70 kDa DNA-binding subunit B/D first OB fold domain-containing protein</fullName>
    </recommendedName>
</protein>
<dbReference type="InterPro" id="IPR012340">
    <property type="entry name" value="NA-bd_OB-fold"/>
</dbReference>
<evidence type="ECO:0000313" key="2">
    <source>
        <dbReference type="EMBL" id="PWZ24332.1"/>
    </source>
</evidence>
<dbReference type="Pfam" id="PF02721">
    <property type="entry name" value="DUF223"/>
    <property type="match status" value="1"/>
</dbReference>
<dbReference type="PANTHER" id="PTHR47165:SF3">
    <property type="entry name" value="RETROTRANSPOSON-LIKE PROTEIN"/>
    <property type="match status" value="1"/>
</dbReference>
<dbReference type="CDD" id="cd04480">
    <property type="entry name" value="RPA1_DBD_A_like"/>
    <property type="match status" value="1"/>
</dbReference>
<evidence type="ECO:0000259" key="1">
    <source>
        <dbReference type="Pfam" id="PF02721"/>
    </source>
</evidence>
<dbReference type="Gene3D" id="2.40.50.140">
    <property type="entry name" value="Nucleic acid-binding proteins"/>
    <property type="match status" value="1"/>
</dbReference>
<feature type="domain" description="Replication protein A 70 kDa DNA-binding subunit B/D first OB fold" evidence="1">
    <location>
        <begin position="7"/>
        <end position="66"/>
    </location>
</feature>
<organism evidence="2 3">
    <name type="scientific">Zea mays</name>
    <name type="common">Maize</name>
    <dbReference type="NCBI Taxonomy" id="4577"/>
    <lineage>
        <taxon>Eukaryota</taxon>
        <taxon>Viridiplantae</taxon>
        <taxon>Streptophyta</taxon>
        <taxon>Embryophyta</taxon>
        <taxon>Tracheophyta</taxon>
        <taxon>Spermatophyta</taxon>
        <taxon>Magnoliopsida</taxon>
        <taxon>Liliopsida</taxon>
        <taxon>Poales</taxon>
        <taxon>Poaceae</taxon>
        <taxon>PACMAD clade</taxon>
        <taxon>Panicoideae</taxon>
        <taxon>Andropogonodae</taxon>
        <taxon>Andropogoneae</taxon>
        <taxon>Tripsacinae</taxon>
        <taxon>Zea</taxon>
    </lineage>
</organism>
<dbReference type="PANTHER" id="PTHR47165">
    <property type="entry name" value="OS03G0429900 PROTEIN"/>
    <property type="match status" value="1"/>
</dbReference>
<dbReference type="SUPFAM" id="SSF50249">
    <property type="entry name" value="Nucleic acid-binding proteins"/>
    <property type="match status" value="1"/>
</dbReference>
<dbReference type="EMBL" id="NCVQ01000006">
    <property type="protein sequence ID" value="PWZ24332.1"/>
    <property type="molecule type" value="Genomic_DNA"/>
</dbReference>
<gene>
    <name evidence="2" type="ORF">Zm00014a_010714</name>
</gene>
<accession>A0A3L6ETD6</accession>
<reference evidence="2 3" key="1">
    <citation type="journal article" date="2018" name="Nat. Genet.">
        <title>Extensive intraspecific gene order and gene structural variations between Mo17 and other maize genomes.</title>
        <authorList>
            <person name="Sun S."/>
            <person name="Zhou Y."/>
            <person name="Chen J."/>
            <person name="Shi J."/>
            <person name="Zhao H."/>
            <person name="Zhao H."/>
            <person name="Song W."/>
            <person name="Zhang M."/>
            <person name="Cui Y."/>
            <person name="Dong X."/>
            <person name="Liu H."/>
            <person name="Ma X."/>
            <person name="Jiao Y."/>
            <person name="Wang B."/>
            <person name="Wei X."/>
            <person name="Stein J.C."/>
            <person name="Glaubitz J.C."/>
            <person name="Lu F."/>
            <person name="Yu G."/>
            <person name="Liang C."/>
            <person name="Fengler K."/>
            <person name="Li B."/>
            <person name="Rafalski A."/>
            <person name="Schnable P.S."/>
            <person name="Ware D.H."/>
            <person name="Buckler E.S."/>
            <person name="Lai J."/>
        </authorList>
    </citation>
    <scope>NUCLEOTIDE SEQUENCE [LARGE SCALE GENOMIC DNA]</scope>
    <source>
        <strain evidence="3">cv. Missouri 17</strain>
        <tissue evidence="2">Seedling</tissue>
    </source>
</reference>
<proteinExistence type="predicted"/>
<comment type="caution">
    <text evidence="2">The sequence shown here is derived from an EMBL/GenBank/DDBJ whole genome shotgun (WGS) entry which is preliminary data.</text>
</comment>
<dbReference type="Proteomes" id="UP000251960">
    <property type="component" value="Chromosome 5"/>
</dbReference>